<protein>
    <submittedName>
        <fullName evidence="3">Uncharacterized protein</fullName>
    </submittedName>
</protein>
<dbReference type="EnsemblPlants" id="OPUNC11G05750.1">
    <property type="protein sequence ID" value="OPUNC11G05750.1"/>
    <property type="gene ID" value="OPUNC11G05750"/>
</dbReference>
<proteinExistence type="predicted"/>
<evidence type="ECO:0000313" key="4">
    <source>
        <dbReference type="Proteomes" id="UP000026962"/>
    </source>
</evidence>
<evidence type="ECO:0000313" key="3">
    <source>
        <dbReference type="EnsemblPlants" id="OPUNC11G05750.1"/>
    </source>
</evidence>
<dbReference type="AlphaFoldDB" id="A0A0E0MDI4"/>
<sequence>MEPFSHSIFNELESNGSIKLDLVKIIREMLSTGTGVFQPLAFRVSYMGFAKDAVIVVPTDIVLGPLVYAIINILTMFCFLGPFVCIGLSAWRLRKRDYGASNGEASLANLTPALNFFYTLVICQGVLYYFLINLVNSEDVFVHLFYKQCKFPEEWGRRSVANYLQDTREKCVRDPSLAEGRSLLSYAIGLLDSESQEEYLSGARMLDILINDGEDASTDILRSRPKIQRLLDKLGWRSCSNTESESGDKDAEIRMLSARIVADLAGGIQLAQFPGAIWSVSSLLETTGQPIWNNIKQHELSLAERRAQKWDRLRAVKVKLFPQQSNLAVVVEHVIRKAEGASTEVEKVSSRIRQIVRVHFLLRRKKAETGRSQGEGDDVNQNKVVDGKQEIGGHNELILQGLRIFERLASDPHNCTDICAAPGLVVKITAPLYSATLIQDIANNMSWAGLVNESLRALQRLIHVGPSTSLRNDMLSDKQVMSNLESILHLRCEAAEVVCQELQMQAIEILTQLVLHSSSANIIISRQKGRSKRKYQQANVGSKKKDQQTNDSSKEKDQQANEDDEADVKELLEAQLSLTLVLREQLFCAESSTPVIQENDPDGGFVKKLKAIVDDNCQATPVSLRIIKLCSQIVASIMRRNRCASNERKEFVESVSKASKAMANLESCMLFAGPDSDLKKTARPLLSVLETELKRLAA</sequence>
<organism evidence="3">
    <name type="scientific">Oryza punctata</name>
    <name type="common">Red rice</name>
    <dbReference type="NCBI Taxonomy" id="4537"/>
    <lineage>
        <taxon>Eukaryota</taxon>
        <taxon>Viridiplantae</taxon>
        <taxon>Streptophyta</taxon>
        <taxon>Embryophyta</taxon>
        <taxon>Tracheophyta</taxon>
        <taxon>Spermatophyta</taxon>
        <taxon>Magnoliopsida</taxon>
        <taxon>Liliopsida</taxon>
        <taxon>Poales</taxon>
        <taxon>Poaceae</taxon>
        <taxon>BOP clade</taxon>
        <taxon>Oryzoideae</taxon>
        <taxon>Oryzeae</taxon>
        <taxon>Oryzinae</taxon>
        <taxon>Oryza</taxon>
    </lineage>
</organism>
<dbReference type="PANTHER" id="PTHR33115">
    <property type="entry name" value="ARM REPEAT SUPERFAMILY PROTEIN"/>
    <property type="match status" value="1"/>
</dbReference>
<keyword evidence="2" id="KW-1133">Transmembrane helix</keyword>
<evidence type="ECO:0000256" key="1">
    <source>
        <dbReference type="SAM" id="MobiDB-lite"/>
    </source>
</evidence>
<reference evidence="3" key="1">
    <citation type="submission" date="2015-04" db="UniProtKB">
        <authorList>
            <consortium name="EnsemblPlants"/>
        </authorList>
    </citation>
    <scope>IDENTIFICATION</scope>
</reference>
<name>A0A0E0MDI4_ORYPU</name>
<feature type="transmembrane region" description="Helical" evidence="2">
    <location>
        <begin position="66"/>
        <end position="91"/>
    </location>
</feature>
<dbReference type="Proteomes" id="UP000026962">
    <property type="component" value="Chromosome 11"/>
</dbReference>
<keyword evidence="2" id="KW-0812">Transmembrane</keyword>
<keyword evidence="4" id="KW-1185">Reference proteome</keyword>
<dbReference type="STRING" id="4537.A0A0E0MDI4"/>
<keyword evidence="2" id="KW-0472">Membrane</keyword>
<dbReference type="eggNOG" id="ENOG502QRQI">
    <property type="taxonomic scope" value="Eukaryota"/>
</dbReference>
<evidence type="ECO:0000256" key="2">
    <source>
        <dbReference type="SAM" id="Phobius"/>
    </source>
</evidence>
<feature type="compositionally biased region" description="Basic and acidic residues" evidence="1">
    <location>
        <begin position="543"/>
        <end position="559"/>
    </location>
</feature>
<feature type="region of interest" description="Disordered" evidence="1">
    <location>
        <begin position="526"/>
        <end position="566"/>
    </location>
</feature>
<feature type="transmembrane region" description="Helical" evidence="2">
    <location>
        <begin position="112"/>
        <end position="131"/>
    </location>
</feature>
<dbReference type="Gramene" id="OPUNC11G05750.1">
    <property type="protein sequence ID" value="OPUNC11G05750.1"/>
    <property type="gene ID" value="OPUNC11G05750"/>
</dbReference>
<accession>A0A0E0MDI4</accession>
<dbReference type="PANTHER" id="PTHR33115:SF25">
    <property type="entry name" value="CONDENSIN COMPLEX SUBUNIT 1 C-TERMINAL DOMAIN-CONTAINING PROTEIN"/>
    <property type="match status" value="1"/>
</dbReference>
<reference evidence="3" key="2">
    <citation type="submission" date="2018-05" db="EMBL/GenBank/DDBJ databases">
        <title>OpunRS2 (Oryza punctata Reference Sequence Version 2).</title>
        <authorList>
            <person name="Zhang J."/>
            <person name="Kudrna D."/>
            <person name="Lee S."/>
            <person name="Talag J."/>
            <person name="Welchert J."/>
            <person name="Wing R.A."/>
        </authorList>
    </citation>
    <scope>NUCLEOTIDE SEQUENCE [LARGE SCALE GENOMIC DNA]</scope>
</reference>
<dbReference type="OMA" id="SHCCLAF"/>
<dbReference type="HOGENOM" id="CLU_009953_2_0_1"/>